<evidence type="ECO:0000256" key="9">
    <source>
        <dbReference type="RuleBase" id="RU000688"/>
    </source>
</evidence>
<dbReference type="PROSITE" id="PS00237">
    <property type="entry name" value="G_PROTEIN_RECEP_F1_1"/>
    <property type="match status" value="2"/>
</dbReference>
<evidence type="ECO:0000256" key="10">
    <source>
        <dbReference type="SAM" id="Phobius"/>
    </source>
</evidence>
<dbReference type="PANTHER" id="PTHR24228">
    <property type="entry name" value="B2 BRADYKININ RECEPTOR/ANGIOTENSIN II RECEPTOR"/>
    <property type="match status" value="1"/>
</dbReference>
<keyword evidence="13" id="KW-1185">Reference proteome</keyword>
<dbReference type="GO" id="GO:0005886">
    <property type="term" value="C:plasma membrane"/>
    <property type="evidence" value="ECO:0007669"/>
    <property type="project" value="UniProtKB-SubCell"/>
</dbReference>
<feature type="transmembrane region" description="Helical" evidence="10">
    <location>
        <begin position="238"/>
        <end position="258"/>
    </location>
</feature>
<keyword evidence="4 10" id="KW-1133">Transmembrane helix</keyword>
<dbReference type="Pfam" id="PF00001">
    <property type="entry name" value="7tm_1"/>
    <property type="match status" value="2"/>
</dbReference>
<dbReference type="AlphaFoldDB" id="A0AAU9WGZ2"/>
<feature type="domain" description="G-protein coupled receptors family 1 profile" evidence="11">
    <location>
        <begin position="43"/>
        <end position="294"/>
    </location>
</feature>
<evidence type="ECO:0000256" key="3">
    <source>
        <dbReference type="ARBA" id="ARBA00022692"/>
    </source>
</evidence>
<protein>
    <recommendedName>
        <fullName evidence="11">G-protein coupled receptors family 1 profile domain-containing protein</fullName>
    </recommendedName>
</protein>
<dbReference type="GO" id="GO:0004930">
    <property type="term" value="F:G protein-coupled receptor activity"/>
    <property type="evidence" value="ECO:0007669"/>
    <property type="project" value="UniProtKB-KW"/>
</dbReference>
<evidence type="ECO:0000256" key="2">
    <source>
        <dbReference type="ARBA" id="ARBA00022475"/>
    </source>
</evidence>
<accession>A0AAU9WGZ2</accession>
<dbReference type="InterPro" id="IPR000276">
    <property type="entry name" value="GPCR_Rhodpsn"/>
</dbReference>
<feature type="transmembrane region" description="Helical" evidence="10">
    <location>
        <begin position="101"/>
        <end position="122"/>
    </location>
</feature>
<dbReference type="EMBL" id="CALNXJ010000014">
    <property type="protein sequence ID" value="CAH3113894.1"/>
    <property type="molecule type" value="Genomic_DNA"/>
</dbReference>
<dbReference type="SUPFAM" id="SSF81321">
    <property type="entry name" value="Family A G protein-coupled receptor-like"/>
    <property type="match status" value="2"/>
</dbReference>
<dbReference type="PANTHER" id="PTHR24228:SF59">
    <property type="entry name" value="NEUROPEPTIDE RECEPTOR 15"/>
    <property type="match status" value="1"/>
</dbReference>
<gene>
    <name evidence="12" type="ORF">PMEA_00005921</name>
</gene>
<evidence type="ECO:0000256" key="7">
    <source>
        <dbReference type="ARBA" id="ARBA00023170"/>
    </source>
</evidence>
<dbReference type="Proteomes" id="UP001159428">
    <property type="component" value="Unassembled WGS sequence"/>
</dbReference>
<feature type="transmembrane region" description="Helical" evidence="10">
    <location>
        <begin position="189"/>
        <end position="212"/>
    </location>
</feature>
<evidence type="ECO:0000259" key="11">
    <source>
        <dbReference type="PROSITE" id="PS50262"/>
    </source>
</evidence>
<feature type="transmembrane region" description="Helical" evidence="10">
    <location>
        <begin position="475"/>
        <end position="496"/>
    </location>
</feature>
<dbReference type="SMART" id="SM01381">
    <property type="entry name" value="7TM_GPCR_Srsx"/>
    <property type="match status" value="1"/>
</dbReference>
<keyword evidence="5 9" id="KW-0297">G-protein coupled receptor</keyword>
<feature type="transmembrane region" description="Helical" evidence="10">
    <location>
        <begin position="612"/>
        <end position="633"/>
    </location>
</feature>
<evidence type="ECO:0000256" key="6">
    <source>
        <dbReference type="ARBA" id="ARBA00023136"/>
    </source>
</evidence>
<evidence type="ECO:0000256" key="4">
    <source>
        <dbReference type="ARBA" id="ARBA00022989"/>
    </source>
</evidence>
<evidence type="ECO:0000256" key="1">
    <source>
        <dbReference type="ARBA" id="ARBA00004651"/>
    </source>
</evidence>
<dbReference type="Gene3D" id="1.20.1070.10">
    <property type="entry name" value="Rhodopsin 7-helix transmembrane proteins"/>
    <property type="match status" value="2"/>
</dbReference>
<evidence type="ECO:0000256" key="5">
    <source>
        <dbReference type="ARBA" id="ARBA00023040"/>
    </source>
</evidence>
<comment type="caution">
    <text evidence="12">The sequence shown here is derived from an EMBL/GenBank/DDBJ whole genome shotgun (WGS) entry which is preliminary data.</text>
</comment>
<evidence type="ECO:0000256" key="8">
    <source>
        <dbReference type="ARBA" id="ARBA00023224"/>
    </source>
</evidence>
<keyword evidence="2" id="KW-1003">Cell membrane</keyword>
<feature type="transmembrane region" description="Helical" evidence="10">
    <location>
        <begin position="31"/>
        <end position="51"/>
    </location>
</feature>
<organism evidence="12 13">
    <name type="scientific">Pocillopora meandrina</name>
    <dbReference type="NCBI Taxonomy" id="46732"/>
    <lineage>
        <taxon>Eukaryota</taxon>
        <taxon>Metazoa</taxon>
        <taxon>Cnidaria</taxon>
        <taxon>Anthozoa</taxon>
        <taxon>Hexacorallia</taxon>
        <taxon>Scleractinia</taxon>
        <taxon>Astrocoeniina</taxon>
        <taxon>Pocilloporidae</taxon>
        <taxon>Pocillopora</taxon>
    </lineage>
</organism>
<evidence type="ECO:0000313" key="12">
    <source>
        <dbReference type="EMBL" id="CAH3113894.1"/>
    </source>
</evidence>
<evidence type="ECO:0000313" key="13">
    <source>
        <dbReference type="Proteomes" id="UP001159428"/>
    </source>
</evidence>
<feature type="transmembrane region" description="Helical" evidence="10">
    <location>
        <begin position="577"/>
        <end position="606"/>
    </location>
</feature>
<feature type="transmembrane region" description="Helical" evidence="10">
    <location>
        <begin position="432"/>
        <end position="455"/>
    </location>
</feature>
<dbReference type="PROSITE" id="PS50262">
    <property type="entry name" value="G_PROTEIN_RECEP_F1_2"/>
    <property type="match status" value="2"/>
</dbReference>
<feature type="domain" description="G-protein coupled receptors family 1 profile" evidence="11">
    <location>
        <begin position="375"/>
        <end position="630"/>
    </location>
</feature>
<keyword evidence="8 9" id="KW-0807">Transducer</keyword>
<dbReference type="InterPro" id="IPR017452">
    <property type="entry name" value="GPCR_Rhodpsn_7TM"/>
</dbReference>
<dbReference type="CDD" id="cd00637">
    <property type="entry name" value="7tm_classA_rhodopsin-like"/>
    <property type="match status" value="2"/>
</dbReference>
<feature type="transmembrane region" description="Helical" evidence="10">
    <location>
        <begin position="143"/>
        <end position="163"/>
    </location>
</feature>
<reference evidence="12 13" key="1">
    <citation type="submission" date="2022-05" db="EMBL/GenBank/DDBJ databases">
        <authorList>
            <consortium name="Genoscope - CEA"/>
            <person name="William W."/>
        </authorList>
    </citation>
    <scope>NUCLEOTIDE SEQUENCE [LARGE SCALE GENOMIC DNA]</scope>
</reference>
<dbReference type="PRINTS" id="PR00237">
    <property type="entry name" value="GPCRRHODOPSN"/>
</dbReference>
<sequence length="669" mass="75930">MPVPVNLSSQSLQMARSLLQRGWLQITLESFPMVIVMLIAFLGNALVLWAVKRNPRLRTTPNYYITALALTDVLMSFLVMPLSLSVLIAGRWPYSEASCSYHGYTATTLRSASLFILTLTSVNRYFKVVRPNLYREYFKVKPVLTSLSLAWLAAFVWPIYFLLKGNFRYYPGKFCCIYDLDDVSVAEGLALNMTFALFTFSIISSSYFRIFLTIRKHKANLNNRPNNSPRISAKDLNVTRFLFIVVVFYVLCWLPVLIVDTTELFTGKYTFPRQVYQLYSYMVGVNSAVNPVVYAFFNREFKTEFKRIVRLGNRNNNNTATLSEKKENPTEMFADNEAQLNRSKVFILQLATRTKAEIFTELVVFLLVGLIGVCGNFLVLLVISLTPSLRTISNFYVASLSAMELLLSLSIWIFIPEVVLKGKWTFSDALCQFLGFITAMLATGSIYSMALIAINRYFLMVKSNLHRKYFTKRNAYISIAVSWILAGNFPVSYMLLGNKFEFHPGKGVCIFDVTKLNLVHAFLTGFFNIQFPYLIISCCYFKIYQRVKEHNALLRHSGGGNGSGSGISAKEIKVTKLLFAIVLSYTICWTPFYVIDLAGVFLGQYLGPRLVYVFYSIVVGSTTAISPIIYGVFNRELKGEIVKLLKSKCCCFCNKFKVGVPVTTSNRRP</sequence>
<feature type="transmembrane region" description="Helical" evidence="10">
    <location>
        <begin position="278"/>
        <end position="297"/>
    </location>
</feature>
<proteinExistence type="inferred from homology"/>
<keyword evidence="7 9" id="KW-0675">Receptor</keyword>
<keyword evidence="3 9" id="KW-0812">Transmembrane</keyword>
<comment type="subcellular location">
    <subcellularLocation>
        <location evidence="1">Cell membrane</location>
        <topology evidence="1">Multi-pass membrane protein</topology>
    </subcellularLocation>
</comment>
<name>A0AAU9WGZ2_9CNID</name>
<comment type="similarity">
    <text evidence="9">Belongs to the G-protein coupled receptor 1 family.</text>
</comment>
<feature type="transmembrane region" description="Helical" evidence="10">
    <location>
        <begin position="63"/>
        <end position="89"/>
    </location>
</feature>
<keyword evidence="6 10" id="KW-0472">Membrane</keyword>
<feature type="transmembrane region" description="Helical" evidence="10">
    <location>
        <begin position="362"/>
        <end position="383"/>
    </location>
</feature>